<dbReference type="AlphaFoldDB" id="A0A9W6X875"/>
<dbReference type="GO" id="GO:0030150">
    <property type="term" value="P:protein import into mitochondrial matrix"/>
    <property type="evidence" value="ECO:0007669"/>
    <property type="project" value="TreeGrafter"/>
</dbReference>
<keyword evidence="2 6" id="KW-0812">Transmembrane</keyword>
<name>A0A9W6X875_9STRA</name>
<evidence type="ECO:0000313" key="8">
    <source>
        <dbReference type="Proteomes" id="UP001165121"/>
    </source>
</evidence>
<dbReference type="PANTHER" id="PTHR15371:SF0">
    <property type="entry name" value="SD19278P"/>
    <property type="match status" value="1"/>
</dbReference>
<evidence type="ECO:0000313" key="7">
    <source>
        <dbReference type="EMBL" id="GMF33410.1"/>
    </source>
</evidence>
<keyword evidence="4 6" id="KW-0472">Membrane</keyword>
<feature type="region of interest" description="Disordered" evidence="5">
    <location>
        <begin position="1"/>
        <end position="28"/>
    </location>
</feature>
<accession>A0A9W6X875</accession>
<comment type="caution">
    <text evidence="7">The sequence shown here is derived from an EMBL/GenBank/DDBJ whole genome shotgun (WGS) entry which is preliminary data.</text>
</comment>
<evidence type="ECO:0000256" key="2">
    <source>
        <dbReference type="ARBA" id="ARBA00022692"/>
    </source>
</evidence>
<keyword evidence="3 6" id="KW-1133">Transmembrane helix</keyword>
<reference evidence="7" key="1">
    <citation type="submission" date="2023-04" db="EMBL/GenBank/DDBJ databases">
        <title>Phytophthora fragariaefolia NBRC 109709.</title>
        <authorList>
            <person name="Ichikawa N."/>
            <person name="Sato H."/>
            <person name="Tonouchi N."/>
        </authorList>
    </citation>
    <scope>NUCLEOTIDE SEQUENCE</scope>
    <source>
        <strain evidence="7">NBRC 109709</strain>
    </source>
</reference>
<comment type="subcellular location">
    <subcellularLocation>
        <location evidence="1">Membrane</location>
        <topology evidence="1">Multi-pass membrane protein</topology>
    </subcellularLocation>
</comment>
<dbReference type="InterPro" id="IPR045238">
    <property type="entry name" value="Tim23-like"/>
</dbReference>
<gene>
    <name evidence="7" type="ORF">Pfra01_000827900</name>
</gene>
<feature type="transmembrane region" description="Helical" evidence="6">
    <location>
        <begin position="188"/>
        <end position="207"/>
    </location>
</feature>
<sequence>MSSSSWNSDDRWQDAGASSSGTGFDSSATSGLEFPVLPTIPSGSIDMGAIAPVFGVASYDDDADYLDYDKAGRPFMEQMSGSCGTAYFSGIIGGGAYGALQGFSRSPSSKFKIRMNSLMNGAATRGSKAGNALGCLGAARSSSMIYKAFEYVADSAEIENIVKFDQVTPILASAATGVFYKSTAGPKAMVLAGALGAGLMTVVQFGIKPFYPRL</sequence>
<feature type="compositionally biased region" description="Polar residues" evidence="5">
    <location>
        <begin position="16"/>
        <end position="28"/>
    </location>
</feature>
<dbReference type="GO" id="GO:0008320">
    <property type="term" value="F:protein transmembrane transporter activity"/>
    <property type="evidence" value="ECO:0007669"/>
    <property type="project" value="TreeGrafter"/>
</dbReference>
<dbReference type="Proteomes" id="UP001165121">
    <property type="component" value="Unassembled WGS sequence"/>
</dbReference>
<dbReference type="GO" id="GO:0005744">
    <property type="term" value="C:TIM23 mitochondrial import inner membrane translocase complex"/>
    <property type="evidence" value="ECO:0007669"/>
    <property type="project" value="TreeGrafter"/>
</dbReference>
<evidence type="ECO:0000256" key="3">
    <source>
        <dbReference type="ARBA" id="ARBA00022989"/>
    </source>
</evidence>
<dbReference type="PANTHER" id="PTHR15371">
    <property type="entry name" value="TIM23"/>
    <property type="match status" value="1"/>
</dbReference>
<evidence type="ECO:0000256" key="1">
    <source>
        <dbReference type="ARBA" id="ARBA00004141"/>
    </source>
</evidence>
<keyword evidence="8" id="KW-1185">Reference proteome</keyword>
<protein>
    <submittedName>
        <fullName evidence="7">Unnamed protein product</fullName>
    </submittedName>
</protein>
<proteinExistence type="predicted"/>
<dbReference type="OrthoDB" id="159299at2759"/>
<dbReference type="Pfam" id="PF02466">
    <property type="entry name" value="Tim17"/>
    <property type="match status" value="1"/>
</dbReference>
<evidence type="ECO:0000256" key="6">
    <source>
        <dbReference type="SAM" id="Phobius"/>
    </source>
</evidence>
<evidence type="ECO:0000256" key="4">
    <source>
        <dbReference type="ARBA" id="ARBA00023136"/>
    </source>
</evidence>
<organism evidence="7 8">
    <name type="scientific">Phytophthora fragariaefolia</name>
    <dbReference type="NCBI Taxonomy" id="1490495"/>
    <lineage>
        <taxon>Eukaryota</taxon>
        <taxon>Sar</taxon>
        <taxon>Stramenopiles</taxon>
        <taxon>Oomycota</taxon>
        <taxon>Peronosporomycetes</taxon>
        <taxon>Peronosporales</taxon>
        <taxon>Peronosporaceae</taxon>
        <taxon>Phytophthora</taxon>
    </lineage>
</organism>
<evidence type="ECO:0000256" key="5">
    <source>
        <dbReference type="SAM" id="MobiDB-lite"/>
    </source>
</evidence>
<dbReference type="EMBL" id="BSXT01000738">
    <property type="protein sequence ID" value="GMF33410.1"/>
    <property type="molecule type" value="Genomic_DNA"/>
</dbReference>